<evidence type="ECO:0000313" key="4">
    <source>
        <dbReference type="Proteomes" id="UP000403266"/>
    </source>
</evidence>
<keyword evidence="4" id="KW-1185">Reference proteome</keyword>
<organism evidence="3 4">
    <name type="scientific">Microvirga tunisiensis</name>
    <dbReference type="NCBI Taxonomy" id="2108360"/>
    <lineage>
        <taxon>Bacteria</taxon>
        <taxon>Pseudomonadati</taxon>
        <taxon>Pseudomonadota</taxon>
        <taxon>Alphaproteobacteria</taxon>
        <taxon>Hyphomicrobiales</taxon>
        <taxon>Methylobacteriaceae</taxon>
        <taxon>Microvirga</taxon>
    </lineage>
</organism>
<name>A0A5N7MT43_9HYPH</name>
<dbReference type="InterPro" id="IPR000160">
    <property type="entry name" value="GGDEF_dom"/>
</dbReference>
<dbReference type="Proteomes" id="UP000403266">
    <property type="component" value="Unassembled WGS sequence"/>
</dbReference>
<dbReference type="EMBL" id="VOSK01000322">
    <property type="protein sequence ID" value="MPR30171.1"/>
    <property type="molecule type" value="Genomic_DNA"/>
</dbReference>
<evidence type="ECO:0000259" key="2">
    <source>
        <dbReference type="PROSITE" id="PS50887"/>
    </source>
</evidence>
<dbReference type="AlphaFoldDB" id="A0A5N7MT43"/>
<feature type="compositionally biased region" description="Low complexity" evidence="1">
    <location>
        <begin position="71"/>
        <end position="80"/>
    </location>
</feature>
<evidence type="ECO:0000313" key="3">
    <source>
        <dbReference type="EMBL" id="MPR30171.1"/>
    </source>
</evidence>
<dbReference type="RefSeq" id="WP_162003447.1">
    <property type="nucleotide sequence ID" value="NZ_VOSJ01000350.1"/>
</dbReference>
<accession>A0A5N7MT43</accession>
<evidence type="ECO:0000256" key="1">
    <source>
        <dbReference type="SAM" id="MobiDB-lite"/>
    </source>
</evidence>
<sequence>MVPLSGEDAGRPAGQIRHSFESVAKIVLGQRVRVTVSVGCATGTTSTVKGLLRHADTALYGAKAQGRNVVVSASSRSPVPCRGPPDRWFGREPRHHSSLSKP</sequence>
<dbReference type="InterPro" id="IPR043128">
    <property type="entry name" value="Rev_trsase/Diguanyl_cyclase"/>
</dbReference>
<feature type="compositionally biased region" description="Basic residues" evidence="1">
    <location>
        <begin position="93"/>
        <end position="102"/>
    </location>
</feature>
<reference evidence="3 4" key="1">
    <citation type="journal article" date="2019" name="Syst. Appl. Microbiol.">
        <title>Microvirga tunisiensis sp. nov., a root nodule symbiotic bacterium isolated from Lupinus micranthus and L. luteus grown in Northern Tunisia.</title>
        <authorList>
            <person name="Msaddak A."/>
            <person name="Rejili M."/>
            <person name="Duran D."/>
            <person name="Mars M."/>
            <person name="Palacios J.M."/>
            <person name="Ruiz-Argueso T."/>
            <person name="Rey L."/>
            <person name="Imperial J."/>
        </authorList>
    </citation>
    <scope>NUCLEOTIDE SEQUENCE [LARGE SCALE GENOMIC DNA]</scope>
    <source>
        <strain evidence="3 4">Lmie10</strain>
    </source>
</reference>
<gene>
    <name evidence="3" type="ORF">FS320_35300</name>
</gene>
<feature type="domain" description="GGDEF" evidence="2">
    <location>
        <begin position="1"/>
        <end position="75"/>
    </location>
</feature>
<feature type="region of interest" description="Disordered" evidence="1">
    <location>
        <begin position="71"/>
        <end position="102"/>
    </location>
</feature>
<protein>
    <submittedName>
        <fullName evidence="3">Diguanylate cyclase</fullName>
    </submittedName>
</protein>
<dbReference type="InterPro" id="IPR029787">
    <property type="entry name" value="Nucleotide_cyclase"/>
</dbReference>
<comment type="caution">
    <text evidence="3">The sequence shown here is derived from an EMBL/GenBank/DDBJ whole genome shotgun (WGS) entry which is preliminary data.</text>
</comment>
<dbReference type="PROSITE" id="PS50887">
    <property type="entry name" value="GGDEF"/>
    <property type="match status" value="1"/>
</dbReference>
<dbReference type="SUPFAM" id="SSF55073">
    <property type="entry name" value="Nucleotide cyclase"/>
    <property type="match status" value="1"/>
</dbReference>
<proteinExistence type="predicted"/>
<dbReference type="Gene3D" id="3.30.70.270">
    <property type="match status" value="1"/>
</dbReference>
<dbReference type="Pfam" id="PF00990">
    <property type="entry name" value="GGDEF"/>
    <property type="match status" value="1"/>
</dbReference>